<dbReference type="AlphaFoldDB" id="A0A1A8WK17"/>
<reference evidence="3" key="1">
    <citation type="submission" date="2016-05" db="EMBL/GenBank/DDBJ databases">
        <authorList>
            <person name="Naeem Raeece"/>
        </authorList>
    </citation>
    <scope>NUCLEOTIDE SEQUENCE [LARGE SCALE GENOMIC DNA]</scope>
</reference>
<feature type="transmembrane region" description="Helical" evidence="1">
    <location>
        <begin position="265"/>
        <end position="283"/>
    </location>
</feature>
<dbReference type="EMBL" id="FLQU01001244">
    <property type="protein sequence ID" value="SBS92187.1"/>
    <property type="molecule type" value="Genomic_DNA"/>
</dbReference>
<keyword evidence="1" id="KW-0812">Transmembrane</keyword>
<gene>
    <name evidence="2" type="ORF">POVCU2_0072630</name>
</gene>
<accession>A0A1A8WK17</accession>
<evidence type="ECO:0000313" key="2">
    <source>
        <dbReference type="EMBL" id="SBS92187.1"/>
    </source>
</evidence>
<organism evidence="2 3">
    <name type="scientific">Plasmodium ovale curtisi</name>
    <dbReference type="NCBI Taxonomy" id="864141"/>
    <lineage>
        <taxon>Eukaryota</taxon>
        <taxon>Sar</taxon>
        <taxon>Alveolata</taxon>
        <taxon>Apicomplexa</taxon>
        <taxon>Aconoidasida</taxon>
        <taxon>Haemosporida</taxon>
        <taxon>Plasmodiidae</taxon>
        <taxon>Plasmodium</taxon>
        <taxon>Plasmodium (Plasmodium)</taxon>
    </lineage>
</organism>
<evidence type="ECO:0000256" key="1">
    <source>
        <dbReference type="SAM" id="Phobius"/>
    </source>
</evidence>
<sequence>MTLEKYEKLCPLRRFIDNIDDKQKMTQYNDSVLLQEIKQSENQTLKVVGPMLIKNYDSLYACREFKDECCTYLNYSIDKEKDLYLKSKPDTEDSQWKLIEKLWNTLKLEKDDAIYCQRKSENESIDKIEKRINLMVYCKIRDYFKIMCDKTRGNTYQYYCSNLPKYVDKYYEIFKADNKCLNIENKKKDYSSYFSEDCNLYDMHKTFPQYDSSSGNLLESPNPRESICKYVNNVITQDSSEGTLAEFPEATSEESISSEAPLESLPYAGLTIVGFFSLFLFIYRYTTLGSSLRSPLTRKNKSTFIDAQIEQDSLDNTLEYKNHISENDDYTLSYQSLQN</sequence>
<evidence type="ECO:0000313" key="3">
    <source>
        <dbReference type="Proteomes" id="UP000078560"/>
    </source>
</evidence>
<dbReference type="Proteomes" id="UP000078560">
    <property type="component" value="Unassembled WGS sequence"/>
</dbReference>
<proteinExistence type="predicted"/>
<keyword evidence="1" id="KW-0472">Membrane</keyword>
<protein>
    <submittedName>
        <fullName evidence="2">PIR Superfamily Protein</fullName>
    </submittedName>
</protein>
<keyword evidence="1" id="KW-1133">Transmembrane helix</keyword>
<name>A0A1A8WK17_PLAOA</name>